<dbReference type="EMBL" id="FWZX01000002">
    <property type="protein sequence ID" value="SME98474.1"/>
    <property type="molecule type" value="Genomic_DNA"/>
</dbReference>
<dbReference type="RefSeq" id="WP_085121245.1">
    <property type="nucleotide sequence ID" value="NZ_FWZX01000002.1"/>
</dbReference>
<dbReference type="Proteomes" id="UP000192917">
    <property type="component" value="Unassembled WGS sequence"/>
</dbReference>
<sequence>MDSLLSYHMNPLTCGVARFNRALADQLGLPMHQLFSAEAARCRRPLLSIKLSEFAEGDAERLEALVDGWGKAVEPRLFFHDYSATPVEAKLLRRASTVYVGNEALAAELKALHDDVVEAWCPGYLFDAVPFPEEVDISLYTFGMAHKVRADYYYELHDLLEATGKSYCLYISAAIHEGKSLDDSFTSAYEELKRIFGDKIFFLGFISDTGLYNYLRRCTFFAAFFGSGVRANNTSVNTAMQCGAVVLTNLDEHSPHDFVHLESIVDIRQCQGELPLDKALLEGIAARGRSVAEGRGWRPLLELLRGREEIGC</sequence>
<organism evidence="1 2">
    <name type="scientific">Tistlia consotensis USBA 355</name>
    <dbReference type="NCBI Taxonomy" id="560819"/>
    <lineage>
        <taxon>Bacteria</taxon>
        <taxon>Pseudomonadati</taxon>
        <taxon>Pseudomonadota</taxon>
        <taxon>Alphaproteobacteria</taxon>
        <taxon>Rhodospirillales</taxon>
        <taxon>Rhodovibrionaceae</taxon>
        <taxon>Tistlia</taxon>
    </lineage>
</organism>
<proteinExistence type="predicted"/>
<keyword evidence="2" id="KW-1185">Reference proteome</keyword>
<protein>
    <recommendedName>
        <fullName evidence="3">Glycosyl transferases group 1</fullName>
    </recommendedName>
</protein>
<evidence type="ECO:0000313" key="1">
    <source>
        <dbReference type="EMBL" id="SME98474.1"/>
    </source>
</evidence>
<dbReference type="AlphaFoldDB" id="A0A1Y6BFB8"/>
<name>A0A1Y6BFB8_9PROT</name>
<gene>
    <name evidence="1" type="ORF">SAMN05428998_102175</name>
</gene>
<reference evidence="1 2" key="1">
    <citation type="submission" date="2017-04" db="EMBL/GenBank/DDBJ databases">
        <authorList>
            <person name="Afonso C.L."/>
            <person name="Miller P.J."/>
            <person name="Scott M.A."/>
            <person name="Spackman E."/>
            <person name="Goraichik I."/>
            <person name="Dimitrov K.M."/>
            <person name="Suarez D.L."/>
            <person name="Swayne D.E."/>
        </authorList>
    </citation>
    <scope>NUCLEOTIDE SEQUENCE [LARGE SCALE GENOMIC DNA]</scope>
    <source>
        <strain evidence="1 2">USBA 355</strain>
    </source>
</reference>
<evidence type="ECO:0000313" key="2">
    <source>
        <dbReference type="Proteomes" id="UP000192917"/>
    </source>
</evidence>
<evidence type="ECO:0008006" key="3">
    <source>
        <dbReference type="Google" id="ProtNLM"/>
    </source>
</evidence>
<dbReference type="STRING" id="560819.SAMN05428998_102175"/>
<accession>A0A1Y6BFB8</accession>